<feature type="compositionally biased region" description="Basic and acidic residues" evidence="1">
    <location>
        <begin position="166"/>
        <end position="188"/>
    </location>
</feature>
<dbReference type="RefSeq" id="WP_381744783.1">
    <property type="nucleotide sequence ID" value="NZ_JBHSDP010000031.1"/>
</dbReference>
<proteinExistence type="predicted"/>
<dbReference type="InterPro" id="IPR027796">
    <property type="entry name" value="OTT_1508_deam-like"/>
</dbReference>
<dbReference type="Proteomes" id="UP001595824">
    <property type="component" value="Unassembled WGS sequence"/>
</dbReference>
<keyword evidence="4" id="KW-1185">Reference proteome</keyword>
<organism evidence="3 4">
    <name type="scientific">Streptomyces andamanensis</name>
    <dbReference type="NCBI Taxonomy" id="1565035"/>
    <lineage>
        <taxon>Bacteria</taxon>
        <taxon>Bacillati</taxon>
        <taxon>Actinomycetota</taxon>
        <taxon>Actinomycetes</taxon>
        <taxon>Kitasatosporales</taxon>
        <taxon>Streptomycetaceae</taxon>
        <taxon>Streptomyces</taxon>
    </lineage>
</organism>
<dbReference type="EMBL" id="JBHSDP010000031">
    <property type="protein sequence ID" value="MFC4333464.1"/>
    <property type="molecule type" value="Genomic_DNA"/>
</dbReference>
<dbReference type="Pfam" id="PF13699">
    <property type="entry name" value="eCIS_core"/>
    <property type="match status" value="1"/>
</dbReference>
<evidence type="ECO:0000256" key="1">
    <source>
        <dbReference type="SAM" id="MobiDB-lite"/>
    </source>
</evidence>
<sequence>MRARPQDNSERDTGTRPVKDRTGRPPAAGPEAVSLLHLQRTAGNAAVARMLDQERHSHGPGCGHGTAVDEAAPVQRSAVHEVLRTPGAPLEAGLRSEMEARLGADFSDVRMHTDQAARRSAAEIGARAYTSGSHVVVGEGGADRHTLAHELTHVVQQRQGPVAGTDHGDGLRVSDPSDRFEREAEANAHRVLAAALPTTTREDTGRTGGAAQRQSAPEAAVQRAPSFRQTEESGESDRDAALRMLDRVARTAERVILATDPRAGKKFTPHLAVNLLPDGTLGIAGNTGKRVVTEQQRQAIDAEVRGFAGGAAPRAGHHGWGSAPAERQRERQDRSKLRALDAGSYAAQHAESPELEAIRAALHKPLTWYAISAPVKKGVPAQHGEMTLLGEQVAAWKKAPRDPGDPKTVYMGGVKLACVACQWAFEAVNEHIGRQLGYRVVAAGAHGQFFPNWLMPQWMRGERAVVDAIRSRAGDVGARLTGEWVVDGDMAKGDFVHVPPDSESEYESD</sequence>
<feature type="compositionally biased region" description="Basic and acidic residues" evidence="1">
    <location>
        <begin position="229"/>
        <end position="239"/>
    </location>
</feature>
<gene>
    <name evidence="3" type="ORF">ACFPC0_38015</name>
</gene>
<name>A0ABV8TRS7_9ACTN</name>
<reference evidence="4" key="1">
    <citation type="journal article" date="2019" name="Int. J. Syst. Evol. Microbiol.">
        <title>The Global Catalogue of Microorganisms (GCM) 10K type strain sequencing project: providing services to taxonomists for standard genome sequencing and annotation.</title>
        <authorList>
            <consortium name="The Broad Institute Genomics Platform"/>
            <consortium name="The Broad Institute Genome Sequencing Center for Infectious Disease"/>
            <person name="Wu L."/>
            <person name="Ma J."/>
        </authorList>
    </citation>
    <scope>NUCLEOTIDE SEQUENCE [LARGE SCALE GENOMIC DNA]</scope>
    <source>
        <strain evidence="4">PCU 347</strain>
    </source>
</reference>
<protein>
    <submittedName>
        <fullName evidence="3">DUF4157 domain-containing protein</fullName>
    </submittedName>
</protein>
<comment type="caution">
    <text evidence="3">The sequence shown here is derived from an EMBL/GenBank/DDBJ whole genome shotgun (WGS) entry which is preliminary data.</text>
</comment>
<feature type="region of interest" description="Disordered" evidence="1">
    <location>
        <begin position="1"/>
        <end position="32"/>
    </location>
</feature>
<evidence type="ECO:0000259" key="2">
    <source>
        <dbReference type="Pfam" id="PF13699"/>
    </source>
</evidence>
<feature type="compositionally biased region" description="Basic and acidic residues" evidence="1">
    <location>
        <begin position="326"/>
        <end position="339"/>
    </location>
</feature>
<accession>A0ABV8TRS7</accession>
<evidence type="ECO:0000313" key="4">
    <source>
        <dbReference type="Proteomes" id="UP001595824"/>
    </source>
</evidence>
<feature type="region of interest" description="Disordered" evidence="1">
    <location>
        <begin position="160"/>
        <end position="239"/>
    </location>
</feature>
<feature type="compositionally biased region" description="Basic and acidic residues" evidence="1">
    <location>
        <begin position="1"/>
        <end position="23"/>
    </location>
</feature>
<dbReference type="InterPro" id="IPR025295">
    <property type="entry name" value="eCIS_core_dom"/>
</dbReference>
<feature type="region of interest" description="Disordered" evidence="1">
    <location>
        <begin position="309"/>
        <end position="345"/>
    </location>
</feature>
<evidence type="ECO:0000313" key="3">
    <source>
        <dbReference type="EMBL" id="MFC4333464.1"/>
    </source>
</evidence>
<feature type="domain" description="eCIS core" evidence="2">
    <location>
        <begin position="89"/>
        <end position="160"/>
    </location>
</feature>
<dbReference type="Pfam" id="PF14441">
    <property type="entry name" value="OTT_1508_deam"/>
    <property type="match status" value="1"/>
</dbReference>